<proteinExistence type="predicted"/>
<dbReference type="AlphaFoldDB" id="A0A8J5WKP6"/>
<organism evidence="3 4">
    <name type="scientific">Zizania palustris</name>
    <name type="common">Northern wild rice</name>
    <dbReference type="NCBI Taxonomy" id="103762"/>
    <lineage>
        <taxon>Eukaryota</taxon>
        <taxon>Viridiplantae</taxon>
        <taxon>Streptophyta</taxon>
        <taxon>Embryophyta</taxon>
        <taxon>Tracheophyta</taxon>
        <taxon>Spermatophyta</taxon>
        <taxon>Magnoliopsida</taxon>
        <taxon>Liliopsida</taxon>
        <taxon>Poales</taxon>
        <taxon>Poaceae</taxon>
        <taxon>BOP clade</taxon>
        <taxon>Oryzoideae</taxon>
        <taxon>Oryzeae</taxon>
        <taxon>Zizaniinae</taxon>
        <taxon>Zizania</taxon>
    </lineage>
</organism>
<keyword evidence="2" id="KW-0732">Signal</keyword>
<name>A0A8J5WKP6_ZIZPA</name>
<reference evidence="3" key="2">
    <citation type="submission" date="2021-02" db="EMBL/GenBank/DDBJ databases">
        <authorList>
            <person name="Kimball J.A."/>
            <person name="Haas M.W."/>
            <person name="Macchietto M."/>
            <person name="Kono T."/>
            <person name="Duquette J."/>
            <person name="Shao M."/>
        </authorList>
    </citation>
    <scope>NUCLEOTIDE SEQUENCE</scope>
    <source>
        <tissue evidence="3">Fresh leaf tissue</tissue>
    </source>
</reference>
<evidence type="ECO:0000313" key="4">
    <source>
        <dbReference type="Proteomes" id="UP000729402"/>
    </source>
</evidence>
<evidence type="ECO:0000313" key="3">
    <source>
        <dbReference type="EMBL" id="KAG8091396.1"/>
    </source>
</evidence>
<feature type="signal peptide" evidence="2">
    <location>
        <begin position="1"/>
        <end position="20"/>
    </location>
</feature>
<sequence>MKSQLTGAATLTALLPGSLCSAGCKLGDGGCAAADCVLRFRRSGLRAPASRRRRTSWLPAGLPPPPSGLRRFAAAGGAPAWRLAPARLRPPGSRAPGSAAPRGPLPSPAPRLRRAAPRPQPPPPGPSRRCPGAGSSRPRWPQSGRRPLAGGRSSAGVQQWGVGRKC</sequence>
<comment type="caution">
    <text evidence="3">The sequence shown here is derived from an EMBL/GenBank/DDBJ whole genome shotgun (WGS) entry which is preliminary data.</text>
</comment>
<feature type="compositionally biased region" description="Low complexity" evidence="1">
    <location>
        <begin position="127"/>
        <end position="139"/>
    </location>
</feature>
<feature type="region of interest" description="Disordered" evidence="1">
    <location>
        <begin position="47"/>
        <end position="166"/>
    </location>
</feature>
<evidence type="ECO:0000256" key="2">
    <source>
        <dbReference type="SAM" id="SignalP"/>
    </source>
</evidence>
<keyword evidence="4" id="KW-1185">Reference proteome</keyword>
<gene>
    <name evidence="3" type="ORF">GUJ93_ZPchr0012g19053</name>
</gene>
<feature type="chain" id="PRO_5035315012" evidence="2">
    <location>
        <begin position="21"/>
        <end position="166"/>
    </location>
</feature>
<protein>
    <submittedName>
        <fullName evidence="3">Uncharacterized protein</fullName>
    </submittedName>
</protein>
<dbReference type="Proteomes" id="UP000729402">
    <property type="component" value="Unassembled WGS sequence"/>
</dbReference>
<accession>A0A8J5WKP6</accession>
<evidence type="ECO:0000256" key="1">
    <source>
        <dbReference type="SAM" id="MobiDB-lite"/>
    </source>
</evidence>
<feature type="compositionally biased region" description="Low complexity" evidence="1">
    <location>
        <begin position="68"/>
        <end position="102"/>
    </location>
</feature>
<reference evidence="3" key="1">
    <citation type="journal article" date="2021" name="bioRxiv">
        <title>Whole Genome Assembly and Annotation of Northern Wild Rice, Zizania palustris L., Supports a Whole Genome Duplication in the Zizania Genus.</title>
        <authorList>
            <person name="Haas M."/>
            <person name="Kono T."/>
            <person name="Macchietto M."/>
            <person name="Millas R."/>
            <person name="McGilp L."/>
            <person name="Shao M."/>
            <person name="Duquette J."/>
            <person name="Hirsch C.N."/>
            <person name="Kimball J."/>
        </authorList>
    </citation>
    <scope>NUCLEOTIDE SEQUENCE</scope>
    <source>
        <tissue evidence="3">Fresh leaf tissue</tissue>
    </source>
</reference>
<dbReference type="EMBL" id="JAAALK010000080">
    <property type="protein sequence ID" value="KAG8091396.1"/>
    <property type="molecule type" value="Genomic_DNA"/>
</dbReference>